<proteinExistence type="predicted"/>
<keyword evidence="1" id="KW-0378">Hydrolase</keyword>
<dbReference type="InterPro" id="IPR003615">
    <property type="entry name" value="HNH_nuc"/>
</dbReference>
<dbReference type="SMART" id="SM00507">
    <property type="entry name" value="HNHc"/>
    <property type="match status" value="1"/>
</dbReference>
<dbReference type="Proteomes" id="UP000235584">
    <property type="component" value="Chromosome"/>
</dbReference>
<name>A0A2K9NUF2_BACTC</name>
<dbReference type="OrthoDB" id="5292478at2"/>
<dbReference type="GO" id="GO:0004519">
    <property type="term" value="F:endonuclease activity"/>
    <property type="evidence" value="ECO:0007669"/>
    <property type="project" value="UniProtKB-KW"/>
</dbReference>
<dbReference type="EMBL" id="CP025704">
    <property type="protein sequence ID" value="AUN98384.1"/>
    <property type="molecule type" value="Genomic_DNA"/>
</dbReference>
<dbReference type="PANTHER" id="PTHR33877">
    <property type="entry name" value="SLL1193 PROTEIN"/>
    <property type="match status" value="1"/>
</dbReference>
<evidence type="ECO:0000313" key="1">
    <source>
        <dbReference type="EMBL" id="AUN98384.1"/>
    </source>
</evidence>
<keyword evidence="1" id="KW-0540">Nuclease</keyword>
<dbReference type="AlphaFoldDB" id="A0A2K9NUF2"/>
<reference evidence="1 2" key="1">
    <citation type="submission" date="2018-01" db="EMBL/GenBank/DDBJ databases">
        <title>Complete genome sequence of Bacteriovorax stolpii DSM12778.</title>
        <authorList>
            <person name="Tang B."/>
            <person name="Chang J."/>
        </authorList>
    </citation>
    <scope>NUCLEOTIDE SEQUENCE [LARGE SCALE GENOMIC DNA]</scope>
    <source>
        <strain evidence="1 2">DSM 12778</strain>
    </source>
</reference>
<sequence>MRTLLLDCNYFPVKIINWQKAMILLLTGRAEVVDEYQDKLIRTVSTAYRLPKVLRLFQNHKISLNVKFTRMNVFFRDQFQCQYCSIKLPASELTFDHIIPVSQKGPTSWENVVTCCRPCNGKKGSKSLHASGMNLLRPAKKPRWSPELCLRLSDEDPSEWWNFFPNTAKAAS</sequence>
<dbReference type="GO" id="GO:0003676">
    <property type="term" value="F:nucleic acid binding"/>
    <property type="evidence" value="ECO:0007669"/>
    <property type="project" value="InterPro"/>
</dbReference>
<dbReference type="InterPro" id="IPR002711">
    <property type="entry name" value="HNH"/>
</dbReference>
<evidence type="ECO:0000313" key="2">
    <source>
        <dbReference type="Proteomes" id="UP000235584"/>
    </source>
</evidence>
<accession>A0A2K9NUF2</accession>
<dbReference type="CDD" id="cd00085">
    <property type="entry name" value="HNHc"/>
    <property type="match status" value="1"/>
</dbReference>
<dbReference type="InterPro" id="IPR052892">
    <property type="entry name" value="NA-targeting_endonuclease"/>
</dbReference>
<dbReference type="Gene3D" id="1.10.30.50">
    <property type="match status" value="1"/>
</dbReference>
<dbReference type="PANTHER" id="PTHR33877:SF2">
    <property type="entry name" value="OS07G0170200 PROTEIN"/>
    <property type="match status" value="1"/>
</dbReference>
<organism evidence="1 2">
    <name type="scientific">Bacteriovorax stolpii</name>
    <name type="common">Bdellovibrio stolpii</name>
    <dbReference type="NCBI Taxonomy" id="960"/>
    <lineage>
        <taxon>Bacteria</taxon>
        <taxon>Pseudomonadati</taxon>
        <taxon>Bdellovibrionota</taxon>
        <taxon>Bacteriovoracia</taxon>
        <taxon>Bacteriovoracales</taxon>
        <taxon>Bacteriovoracaceae</taxon>
        <taxon>Bacteriovorax</taxon>
    </lineage>
</organism>
<dbReference type="GO" id="GO:0008270">
    <property type="term" value="F:zinc ion binding"/>
    <property type="evidence" value="ECO:0007669"/>
    <property type="project" value="InterPro"/>
</dbReference>
<keyword evidence="2" id="KW-1185">Reference proteome</keyword>
<gene>
    <name evidence="1" type="ORF">C0V70_09755</name>
</gene>
<dbReference type="Pfam" id="PF01844">
    <property type="entry name" value="HNH"/>
    <property type="match status" value="1"/>
</dbReference>
<protein>
    <submittedName>
        <fullName evidence="1">HNH endonuclease</fullName>
    </submittedName>
</protein>
<dbReference type="KEGG" id="bsto:C0V70_09755"/>
<keyword evidence="1" id="KW-0255">Endonuclease</keyword>